<dbReference type="KEGG" id="aqg:HRU87_03630"/>
<dbReference type="GO" id="GO:0006302">
    <property type="term" value="P:double-strand break repair"/>
    <property type="evidence" value="ECO:0007669"/>
    <property type="project" value="TreeGrafter"/>
</dbReference>
<dbReference type="InterPro" id="IPR027417">
    <property type="entry name" value="P-loop_NTPase"/>
</dbReference>
<keyword evidence="3" id="KW-0238">DNA-binding</keyword>
<protein>
    <recommendedName>
        <fullName evidence="4">Primosomal protein N' 3' DNA-binding domain-containing protein</fullName>
    </recommendedName>
</protein>
<keyword evidence="1" id="KW-0547">Nucleotide-binding</keyword>
<evidence type="ECO:0000256" key="1">
    <source>
        <dbReference type="ARBA" id="ARBA00022741"/>
    </source>
</evidence>
<evidence type="ECO:0000313" key="6">
    <source>
        <dbReference type="Proteomes" id="UP000501003"/>
    </source>
</evidence>
<dbReference type="AlphaFoldDB" id="A0A7D4PXA0"/>
<dbReference type="GO" id="GO:0006270">
    <property type="term" value="P:DNA replication initiation"/>
    <property type="evidence" value="ECO:0007669"/>
    <property type="project" value="TreeGrafter"/>
</dbReference>
<dbReference type="GO" id="GO:0005524">
    <property type="term" value="F:ATP binding"/>
    <property type="evidence" value="ECO:0007669"/>
    <property type="project" value="UniProtKB-KW"/>
</dbReference>
<evidence type="ECO:0000313" key="5">
    <source>
        <dbReference type="EMBL" id="QKJ25284.1"/>
    </source>
</evidence>
<evidence type="ECO:0000259" key="4">
    <source>
        <dbReference type="Pfam" id="PF17764"/>
    </source>
</evidence>
<accession>A0A7D4PXA0</accession>
<dbReference type="GO" id="GO:0006310">
    <property type="term" value="P:DNA recombination"/>
    <property type="evidence" value="ECO:0007669"/>
    <property type="project" value="TreeGrafter"/>
</dbReference>
<organism evidence="5 6">
    <name type="scientific">Aquiluna borgnonia</name>
    <dbReference type="NCBI Taxonomy" id="2499157"/>
    <lineage>
        <taxon>Bacteria</taxon>
        <taxon>Bacillati</taxon>
        <taxon>Actinomycetota</taxon>
        <taxon>Actinomycetes</taxon>
        <taxon>Micrococcales</taxon>
        <taxon>Microbacteriaceae</taxon>
        <taxon>Luna cluster</taxon>
        <taxon>Luna-1 subcluster</taxon>
        <taxon>Aquiluna</taxon>
    </lineage>
</organism>
<dbReference type="RefSeq" id="WP_173493581.1">
    <property type="nucleotide sequence ID" value="NZ_CP054056.1"/>
</dbReference>
<dbReference type="Pfam" id="PF17764">
    <property type="entry name" value="PriA_3primeBD"/>
    <property type="match status" value="1"/>
</dbReference>
<proteinExistence type="predicted"/>
<dbReference type="Proteomes" id="UP000501003">
    <property type="component" value="Chromosome"/>
</dbReference>
<keyword evidence="2" id="KW-0067">ATP-binding</keyword>
<dbReference type="Gene3D" id="3.40.50.300">
    <property type="entry name" value="P-loop containing nucleotide triphosphate hydrolases"/>
    <property type="match status" value="1"/>
</dbReference>
<dbReference type="InterPro" id="IPR041222">
    <property type="entry name" value="PriA_3primeBD"/>
</dbReference>
<feature type="domain" description="Primosomal protein N' 3' DNA-binding" evidence="4">
    <location>
        <begin position="7"/>
        <end position="105"/>
    </location>
</feature>
<evidence type="ECO:0000256" key="2">
    <source>
        <dbReference type="ARBA" id="ARBA00022840"/>
    </source>
</evidence>
<gene>
    <name evidence="5" type="ORF">HRU87_03630</name>
</gene>
<sequence length="614" mass="66889">MSRFARVVVESDLIQLDREFDFIIPDALQDKVKLGSRVQFPLGRLKKLQTGFVTQILQASSFAASELTGIIGDQPPTNQEVLDFTKKAALRQCVAHGEVLKLAVPDFMPRTLVPELSRGELPQVTFPKLPGAEKRAARSAILSSARHVSHEGLRFPDWCWLLVEAAHKKLQSGKSSILILPEQDQISQLRDLFIAVGLGSWLRSYGLGTKKSDRFIQHQQILASDEVIAIGTRTAIYAPVTKLGLIAIFDDGDESLREQGSPHTHARELAMIRASNSTELMFVANYRTAEVQRLVEIGFLKDSAITLPPPRLSFTQPGSRLDAAAFRVIRDALDTGPVLMLVPRKGSSASLFCAGCGSRVRCQSCRGPVWEPTTGNHQCRLCSRFAFGCGECGSSQVRLGRTGTARSVTEIGKAFPGTQISESTQEVKPGRIKSKNHIVIATPGSAPRTRDGYQAVLVLDPDVWLSIPSLRAEQNAIRDWMEAFELLSDTGRGLIVGIDQHLGQAIALGQHRQLASTSLTDLGQLKLPPATRIASLESEAQGLQELLTQLTELGATVLNSDMSDPAKALIRFSYNSGPEIAQAIRATALKTNTRLVAGSKRRGLKVVMDDPTAL</sequence>
<dbReference type="PANTHER" id="PTHR30580">
    <property type="entry name" value="PRIMOSOMAL PROTEIN N"/>
    <property type="match status" value="1"/>
</dbReference>
<reference evidence="5 6" key="1">
    <citation type="submission" date="2020-05" db="EMBL/GenBank/DDBJ databases">
        <title>Aquirufa sp. strain 15G-AUS-rot a new Aquirufa species.</title>
        <authorList>
            <person name="Pitt A."/>
            <person name="Hahn M.W."/>
        </authorList>
    </citation>
    <scope>NUCLEOTIDE SEQUENCE [LARGE SCALE GENOMIC DNA]</scope>
    <source>
        <strain evidence="5 6">15G-AUS-rot</strain>
    </source>
</reference>
<name>A0A7D4PXA0_9MICO</name>
<dbReference type="GO" id="GO:0003677">
    <property type="term" value="F:DNA binding"/>
    <property type="evidence" value="ECO:0007669"/>
    <property type="project" value="UniProtKB-KW"/>
</dbReference>
<dbReference type="PANTHER" id="PTHR30580:SF0">
    <property type="entry name" value="PRIMOSOMAL PROTEIN N"/>
    <property type="match status" value="1"/>
</dbReference>
<dbReference type="Gene3D" id="3.40.1440.60">
    <property type="entry name" value="PriA, 3(prime) DNA-binding domain"/>
    <property type="match status" value="1"/>
</dbReference>
<evidence type="ECO:0000256" key="3">
    <source>
        <dbReference type="ARBA" id="ARBA00023125"/>
    </source>
</evidence>
<dbReference type="InterPro" id="IPR042115">
    <property type="entry name" value="PriA_3primeBD_sf"/>
</dbReference>
<dbReference type="EMBL" id="CP054056">
    <property type="protein sequence ID" value="QKJ25284.1"/>
    <property type="molecule type" value="Genomic_DNA"/>
</dbReference>
<dbReference type="GO" id="GO:0043138">
    <property type="term" value="F:3'-5' DNA helicase activity"/>
    <property type="evidence" value="ECO:0007669"/>
    <property type="project" value="TreeGrafter"/>
</dbReference>
<keyword evidence="6" id="KW-1185">Reference proteome</keyword>